<evidence type="ECO:0000256" key="5">
    <source>
        <dbReference type="ARBA" id="ARBA00022842"/>
    </source>
</evidence>
<evidence type="ECO:0000256" key="3">
    <source>
        <dbReference type="ARBA" id="ARBA00022801"/>
    </source>
</evidence>
<evidence type="ECO:0000256" key="7">
    <source>
        <dbReference type="ARBA" id="ARBA00042761"/>
    </source>
</evidence>
<sequence>MSEEESENVSEKEPHKKHGHHGGKKPGKKTDEIEAPTKAEIALLEPFAGLTLAQISVPATPEEFEKAGADLMGCRFIGFDTESRPTFQKGEASAGPHIVQLTTLGHAYIFQLFREESHRFIAEIIESTHVIKVGFGLQSDKSHLRRKLGIKPKAILDMDKVFRQQGYRKELGVKAAVAILFQQKFQKSKSATMSNWSAKILKDNQLLYAANDAYAALKVLSVMHIDESELPITDLPMTEQSIKDAAITAK</sequence>
<feature type="region of interest" description="Disordered" evidence="8">
    <location>
        <begin position="1"/>
        <end position="36"/>
    </location>
</feature>
<dbReference type="InterPro" id="IPR002562">
    <property type="entry name" value="3'-5'_exonuclease_dom"/>
</dbReference>
<dbReference type="SMART" id="SM00474">
    <property type="entry name" value="35EXOc"/>
    <property type="match status" value="1"/>
</dbReference>
<dbReference type="CDD" id="cd06141">
    <property type="entry name" value="WRN_exo"/>
    <property type="match status" value="1"/>
</dbReference>
<keyword evidence="4 10" id="KW-0269">Exonuclease</keyword>
<dbReference type="InterPro" id="IPR051132">
    <property type="entry name" value="3-5_Exonuclease_domain"/>
</dbReference>
<keyword evidence="5" id="KW-0460">Magnesium</keyword>
<dbReference type="PANTHER" id="PTHR13620:SF109">
    <property type="entry name" value="3'-5' EXONUCLEASE"/>
    <property type="match status" value="1"/>
</dbReference>
<dbReference type="SUPFAM" id="SSF53098">
    <property type="entry name" value="Ribonuclease H-like"/>
    <property type="match status" value="1"/>
</dbReference>
<evidence type="ECO:0000256" key="2">
    <source>
        <dbReference type="ARBA" id="ARBA00022723"/>
    </source>
</evidence>
<proteinExistence type="predicted"/>
<dbReference type="GO" id="GO:0003676">
    <property type="term" value="F:nucleic acid binding"/>
    <property type="evidence" value="ECO:0007669"/>
    <property type="project" value="InterPro"/>
</dbReference>
<dbReference type="Pfam" id="PF01612">
    <property type="entry name" value="DNA_pol_A_exo1"/>
    <property type="match status" value="1"/>
</dbReference>
<evidence type="ECO:0000256" key="1">
    <source>
        <dbReference type="ARBA" id="ARBA00022722"/>
    </source>
</evidence>
<dbReference type="GO" id="GO:0046872">
    <property type="term" value="F:metal ion binding"/>
    <property type="evidence" value="ECO:0007669"/>
    <property type="project" value="UniProtKB-KW"/>
</dbReference>
<dbReference type="AlphaFoldDB" id="A0A1I2QYC9"/>
<dbReference type="RefSeq" id="WP_090727498.1">
    <property type="nucleotide sequence ID" value="NZ_FOOU01000005.1"/>
</dbReference>
<keyword evidence="3" id="KW-0378">Hydrolase</keyword>
<keyword evidence="2" id="KW-0479">Metal-binding</keyword>
<dbReference type="EMBL" id="FOOU01000005">
    <property type="protein sequence ID" value="SFG31337.1"/>
    <property type="molecule type" value="Genomic_DNA"/>
</dbReference>
<gene>
    <name evidence="10" type="ORF">SAMN05216175_105122</name>
</gene>
<keyword evidence="1" id="KW-0540">Nuclease</keyword>
<feature type="compositionally biased region" description="Basic residues" evidence="8">
    <location>
        <begin position="15"/>
        <end position="27"/>
    </location>
</feature>
<accession>A0A1I2QYC9</accession>
<dbReference type="InterPro" id="IPR012337">
    <property type="entry name" value="RNaseH-like_sf"/>
</dbReference>
<organism evidence="10 11">
    <name type="scientific">Neptunomonas qingdaonensis</name>
    <dbReference type="NCBI Taxonomy" id="1045558"/>
    <lineage>
        <taxon>Bacteria</taxon>
        <taxon>Pseudomonadati</taxon>
        <taxon>Pseudomonadota</taxon>
        <taxon>Gammaproteobacteria</taxon>
        <taxon>Oceanospirillales</taxon>
        <taxon>Oceanospirillaceae</taxon>
        <taxon>Neptunomonas</taxon>
    </lineage>
</organism>
<evidence type="ECO:0000256" key="8">
    <source>
        <dbReference type="SAM" id="MobiDB-lite"/>
    </source>
</evidence>
<protein>
    <recommendedName>
        <fullName evidence="6">3'-5' exonuclease</fullName>
    </recommendedName>
    <alternativeName>
        <fullName evidence="7">Werner Syndrome-like exonuclease</fullName>
    </alternativeName>
</protein>
<dbReference type="PANTHER" id="PTHR13620">
    <property type="entry name" value="3-5 EXONUCLEASE"/>
    <property type="match status" value="1"/>
</dbReference>
<evidence type="ECO:0000313" key="11">
    <source>
        <dbReference type="Proteomes" id="UP000198623"/>
    </source>
</evidence>
<dbReference type="InterPro" id="IPR036397">
    <property type="entry name" value="RNaseH_sf"/>
</dbReference>
<dbReference type="Gene3D" id="3.30.420.10">
    <property type="entry name" value="Ribonuclease H-like superfamily/Ribonuclease H"/>
    <property type="match status" value="1"/>
</dbReference>
<name>A0A1I2QYC9_9GAMM</name>
<reference evidence="11" key="1">
    <citation type="submission" date="2016-10" db="EMBL/GenBank/DDBJ databases">
        <authorList>
            <person name="Varghese N."/>
            <person name="Submissions S."/>
        </authorList>
    </citation>
    <scope>NUCLEOTIDE SEQUENCE [LARGE SCALE GENOMIC DNA]</scope>
    <source>
        <strain evidence="11">CGMCC 1.10971</strain>
    </source>
</reference>
<dbReference type="OrthoDB" id="9793333at2"/>
<dbReference type="Proteomes" id="UP000198623">
    <property type="component" value="Unassembled WGS sequence"/>
</dbReference>
<evidence type="ECO:0000256" key="4">
    <source>
        <dbReference type="ARBA" id="ARBA00022839"/>
    </source>
</evidence>
<dbReference type="GO" id="GO:0006139">
    <property type="term" value="P:nucleobase-containing compound metabolic process"/>
    <property type="evidence" value="ECO:0007669"/>
    <property type="project" value="InterPro"/>
</dbReference>
<evidence type="ECO:0000313" key="10">
    <source>
        <dbReference type="EMBL" id="SFG31337.1"/>
    </source>
</evidence>
<feature type="domain" description="3'-5' exonuclease" evidence="9">
    <location>
        <begin position="55"/>
        <end position="231"/>
    </location>
</feature>
<dbReference type="GO" id="GO:0008408">
    <property type="term" value="F:3'-5' exonuclease activity"/>
    <property type="evidence" value="ECO:0007669"/>
    <property type="project" value="InterPro"/>
</dbReference>
<keyword evidence="11" id="KW-1185">Reference proteome</keyword>
<evidence type="ECO:0000256" key="6">
    <source>
        <dbReference type="ARBA" id="ARBA00040531"/>
    </source>
</evidence>
<dbReference type="STRING" id="1045558.SAMN05216175_105122"/>
<evidence type="ECO:0000259" key="9">
    <source>
        <dbReference type="SMART" id="SM00474"/>
    </source>
</evidence>